<dbReference type="SUPFAM" id="SSF49354">
    <property type="entry name" value="PapD-like"/>
    <property type="match status" value="1"/>
</dbReference>
<organism evidence="1 2">
    <name type="scientific">Caenorhabditis angaria</name>
    <dbReference type="NCBI Taxonomy" id="860376"/>
    <lineage>
        <taxon>Eukaryota</taxon>
        <taxon>Metazoa</taxon>
        <taxon>Ecdysozoa</taxon>
        <taxon>Nematoda</taxon>
        <taxon>Chromadorea</taxon>
        <taxon>Rhabditida</taxon>
        <taxon>Rhabditina</taxon>
        <taxon>Rhabditomorpha</taxon>
        <taxon>Rhabditoidea</taxon>
        <taxon>Rhabditidae</taxon>
        <taxon>Peloderinae</taxon>
        <taxon>Caenorhabditis</taxon>
    </lineage>
</organism>
<comment type="caution">
    <text evidence="1">The sequence shown here is derived from an EMBL/GenBank/DDBJ whole genome shotgun (WGS) entry which is preliminary data.</text>
</comment>
<evidence type="ECO:0000313" key="1">
    <source>
        <dbReference type="EMBL" id="CAI5448437.1"/>
    </source>
</evidence>
<gene>
    <name evidence="1" type="ORF">CAMP_LOCUS11074</name>
</gene>
<dbReference type="EMBL" id="CANHGI010000004">
    <property type="protein sequence ID" value="CAI5448437.1"/>
    <property type="molecule type" value="Genomic_DNA"/>
</dbReference>
<dbReference type="Proteomes" id="UP001152747">
    <property type="component" value="Unassembled WGS sequence"/>
</dbReference>
<dbReference type="AlphaFoldDB" id="A0A9P1N5D6"/>
<dbReference type="InterPro" id="IPR008962">
    <property type="entry name" value="PapD-like_sf"/>
</dbReference>
<accession>A0A9P1N5D6</accession>
<keyword evidence="2" id="KW-1185">Reference proteome</keyword>
<evidence type="ECO:0000313" key="2">
    <source>
        <dbReference type="Proteomes" id="UP001152747"/>
    </source>
</evidence>
<name>A0A9P1N5D6_9PELO</name>
<reference evidence="1" key="1">
    <citation type="submission" date="2022-11" db="EMBL/GenBank/DDBJ databases">
        <authorList>
            <person name="Kikuchi T."/>
        </authorList>
    </citation>
    <scope>NUCLEOTIDE SEQUENCE</scope>
    <source>
        <strain evidence="1">PS1010</strain>
    </source>
</reference>
<proteinExistence type="predicted"/>
<sequence>MFRIQPTYAFLEPSQKIYIKITINDTSVQLLQYYHYIAIFHVESEAKSHLEAFPKENAKFDGVLRIPISFEKHGGFDEN</sequence>
<protein>
    <submittedName>
        <fullName evidence="1">Uncharacterized protein</fullName>
    </submittedName>
</protein>